<evidence type="ECO:0000256" key="6">
    <source>
        <dbReference type="ARBA" id="ARBA00023136"/>
    </source>
</evidence>
<dbReference type="SUPFAM" id="SSF64268">
    <property type="entry name" value="PX domain"/>
    <property type="match status" value="1"/>
</dbReference>
<dbReference type="Gene3D" id="3.30.1520.10">
    <property type="entry name" value="Phox-like domain"/>
    <property type="match status" value="1"/>
</dbReference>
<protein>
    <submittedName>
        <fullName evidence="10">Sorting nexin-22 isoform X1</fullName>
    </submittedName>
</protein>
<keyword evidence="5" id="KW-0446">Lipid-binding</keyword>
<dbReference type="GO" id="GO:0030659">
    <property type="term" value="C:cytoplasmic vesicle membrane"/>
    <property type="evidence" value="ECO:0007669"/>
    <property type="project" value="UniProtKB-SubCell"/>
</dbReference>
<keyword evidence="4" id="KW-0653">Protein transport</keyword>
<dbReference type="Pfam" id="PF00787">
    <property type="entry name" value="PX"/>
    <property type="match status" value="1"/>
</dbReference>
<dbReference type="KEGG" id="emc:129345168"/>
<dbReference type="GO" id="GO:0015031">
    <property type="term" value="P:protein transport"/>
    <property type="evidence" value="ECO:0007669"/>
    <property type="project" value="UniProtKB-KW"/>
</dbReference>
<dbReference type="InterPro" id="IPR036871">
    <property type="entry name" value="PX_dom_sf"/>
</dbReference>
<dbReference type="CTD" id="79856"/>
<gene>
    <name evidence="10" type="primary">SNX22</name>
</gene>
<accession>A0AA97LJ14</accession>
<proteinExistence type="inferred from homology"/>
<comment type="similarity">
    <text evidence="2">Belongs to the sorting nexin family.</text>
</comment>
<evidence type="ECO:0000256" key="5">
    <source>
        <dbReference type="ARBA" id="ARBA00023121"/>
    </source>
</evidence>
<keyword evidence="7" id="KW-0968">Cytoplasmic vesicle</keyword>
<dbReference type="GeneID" id="129345168"/>
<feature type="domain" description="PX" evidence="8">
    <location>
        <begin position="1"/>
        <end position="122"/>
    </location>
</feature>
<dbReference type="InterPro" id="IPR001683">
    <property type="entry name" value="PX_dom"/>
</dbReference>
<evidence type="ECO:0000259" key="8">
    <source>
        <dbReference type="PROSITE" id="PS50195"/>
    </source>
</evidence>
<evidence type="ECO:0000313" key="9">
    <source>
        <dbReference type="Proteomes" id="UP001190640"/>
    </source>
</evidence>
<dbReference type="RefSeq" id="XP_054858138.1">
    <property type="nucleotide sequence ID" value="XM_055002163.1"/>
</dbReference>
<evidence type="ECO:0000313" key="10">
    <source>
        <dbReference type="RefSeq" id="XP_054858138.1"/>
    </source>
</evidence>
<name>A0AA97LJ14_EUBMA</name>
<keyword evidence="6" id="KW-0472">Membrane</keyword>
<keyword evidence="9" id="KW-1185">Reference proteome</keyword>
<dbReference type="InterPro" id="IPR052467">
    <property type="entry name" value="Sorting_nexin_PX-domain"/>
</dbReference>
<comment type="subcellular location">
    <subcellularLocation>
        <location evidence="1">Cytoplasmic vesicle membrane</location>
        <topology evidence="1">Peripheral membrane protein</topology>
        <orientation evidence="1">Cytoplasmic side</orientation>
    </subcellularLocation>
</comment>
<keyword evidence="3" id="KW-0813">Transport</keyword>
<dbReference type="GO" id="GO:1901981">
    <property type="term" value="F:phosphatidylinositol phosphate binding"/>
    <property type="evidence" value="ECO:0007669"/>
    <property type="project" value="TreeGrafter"/>
</dbReference>
<reference evidence="10" key="1">
    <citation type="submission" date="2025-08" db="UniProtKB">
        <authorList>
            <consortium name="RefSeq"/>
        </authorList>
    </citation>
    <scope>IDENTIFICATION</scope>
    <source>
        <tissue evidence="10">Blood</tissue>
    </source>
</reference>
<dbReference type="AlphaFoldDB" id="A0AA97LJ14"/>
<evidence type="ECO:0000256" key="7">
    <source>
        <dbReference type="ARBA" id="ARBA00023329"/>
    </source>
</evidence>
<evidence type="ECO:0000256" key="1">
    <source>
        <dbReference type="ARBA" id="ARBA00004180"/>
    </source>
</evidence>
<evidence type="ECO:0000256" key="3">
    <source>
        <dbReference type="ARBA" id="ARBA00022448"/>
    </source>
</evidence>
<dbReference type="Proteomes" id="UP001190640">
    <property type="component" value="Chromosome 18"/>
</dbReference>
<dbReference type="PANTHER" id="PTHR15813:SF8">
    <property type="entry name" value="SORTING NEXIN-22"/>
    <property type="match status" value="1"/>
</dbReference>
<dbReference type="PANTHER" id="PTHR15813">
    <property type="entry name" value="SORTING NEXIN-22 AND 24"/>
    <property type="match status" value="1"/>
</dbReference>
<organism evidence="9 10">
    <name type="scientific">Eublepharis macularius</name>
    <name type="common">Leopard gecko</name>
    <name type="synonym">Cyrtodactylus macularius</name>
    <dbReference type="NCBI Taxonomy" id="481883"/>
    <lineage>
        <taxon>Eukaryota</taxon>
        <taxon>Metazoa</taxon>
        <taxon>Chordata</taxon>
        <taxon>Craniata</taxon>
        <taxon>Vertebrata</taxon>
        <taxon>Euteleostomi</taxon>
        <taxon>Lepidosauria</taxon>
        <taxon>Squamata</taxon>
        <taxon>Bifurcata</taxon>
        <taxon>Gekkota</taxon>
        <taxon>Eublepharidae</taxon>
        <taxon>Eublepharinae</taxon>
        <taxon>Eublepharis</taxon>
    </lineage>
</organism>
<sequence>MQPGCPTLDFLGGRLGGWGESEMCVLALQVFKVDVLCNGRKHTLEKRYSEFLALHKRIKKRCKVPDFPPKRVPNWMAKVMEQRRQGLEAYLQGILLYNRELPKDLLDFLKLWQFQQDSKDSHLGSLEDFALQDISPGCLLSHRPVVSYHSDPYMLPSSTDSFPDVVLSGVLQGLYAPETGFSLDSKFLARPDLGLPRALPPP</sequence>
<dbReference type="PROSITE" id="PS50195">
    <property type="entry name" value="PX"/>
    <property type="match status" value="1"/>
</dbReference>
<evidence type="ECO:0000256" key="4">
    <source>
        <dbReference type="ARBA" id="ARBA00022927"/>
    </source>
</evidence>
<evidence type="ECO:0000256" key="2">
    <source>
        <dbReference type="ARBA" id="ARBA00010883"/>
    </source>
</evidence>